<dbReference type="AlphaFoldDB" id="A0A383R5J6"/>
<dbReference type="GO" id="GO:0036221">
    <property type="term" value="F:UTP diphosphatase activity"/>
    <property type="evidence" value="ECO:0007669"/>
    <property type="project" value="RHEA"/>
</dbReference>
<evidence type="ECO:0000313" key="8">
    <source>
        <dbReference type="Proteomes" id="UP000304148"/>
    </source>
</evidence>
<evidence type="ECO:0000256" key="6">
    <source>
        <dbReference type="HAMAP-Rule" id="MF_00528"/>
    </source>
</evidence>
<comment type="catalytic activity">
    <reaction evidence="6">
        <text>dTTP + H2O = dTMP + diphosphate + H(+)</text>
        <dbReference type="Rhea" id="RHEA:28534"/>
        <dbReference type="ChEBI" id="CHEBI:15377"/>
        <dbReference type="ChEBI" id="CHEBI:15378"/>
        <dbReference type="ChEBI" id="CHEBI:33019"/>
        <dbReference type="ChEBI" id="CHEBI:37568"/>
        <dbReference type="ChEBI" id="CHEBI:63528"/>
        <dbReference type="EC" id="3.6.1.9"/>
    </reaction>
</comment>
<dbReference type="GO" id="GO:0003677">
    <property type="term" value="F:DNA binding"/>
    <property type="evidence" value="ECO:0007669"/>
    <property type="project" value="UniProtKB-KW"/>
</dbReference>
<dbReference type="HAMAP" id="MF_00528">
    <property type="entry name" value="Maf"/>
    <property type="match status" value="1"/>
</dbReference>
<evidence type="ECO:0000256" key="5">
    <source>
        <dbReference type="ARBA" id="ARBA00023080"/>
    </source>
</evidence>
<feature type="active site" description="Proton acceptor" evidence="6">
    <location>
        <position position="80"/>
    </location>
</feature>
<dbReference type="RefSeq" id="WP_138184657.1">
    <property type="nucleotide sequence ID" value="NZ_LS992241.1"/>
</dbReference>
<dbReference type="GO" id="GO:0005737">
    <property type="term" value="C:cytoplasm"/>
    <property type="evidence" value="ECO:0007669"/>
    <property type="project" value="UniProtKB-SubCell"/>
</dbReference>
<dbReference type="NCBIfam" id="TIGR00172">
    <property type="entry name" value="maf"/>
    <property type="match status" value="1"/>
</dbReference>
<keyword evidence="5 6" id="KW-0546">Nucleotide metabolism</keyword>
<dbReference type="PANTHER" id="PTHR43213:SF5">
    <property type="entry name" value="BIFUNCTIONAL DTTP_UTP PYROPHOSPHATASE_METHYLTRANSFERASE PROTEIN-RELATED"/>
    <property type="match status" value="1"/>
</dbReference>
<dbReference type="InterPro" id="IPR029001">
    <property type="entry name" value="ITPase-like_fam"/>
</dbReference>
<evidence type="ECO:0000313" key="7">
    <source>
        <dbReference type="EMBL" id="SYX82228.1"/>
    </source>
</evidence>
<comment type="subcellular location">
    <subcellularLocation>
        <location evidence="2 6">Cytoplasm</location>
    </subcellularLocation>
</comment>
<keyword evidence="4 6" id="KW-0378">Hydrolase</keyword>
<reference evidence="8" key="1">
    <citation type="submission" date="2018-08" db="EMBL/GenBank/DDBJ databases">
        <authorList>
            <person name="Chevrot R."/>
        </authorList>
    </citation>
    <scope>NUCLEOTIDE SEQUENCE [LARGE SCALE GENOMIC DNA]</scope>
</reference>
<gene>
    <name evidence="7" type="primary">maf</name>
    <name evidence="7" type="ORF">PBLR_10648</name>
</gene>
<dbReference type="EMBL" id="LS992241">
    <property type="protein sequence ID" value="SYX82228.1"/>
    <property type="molecule type" value="Genomic_DNA"/>
</dbReference>
<protein>
    <recommendedName>
        <fullName evidence="6">dTTP/UTP pyrophosphatase</fullName>
        <shortName evidence="6">dTTPase/UTPase</shortName>
        <ecNumber evidence="6">3.6.1.9</ecNumber>
    </recommendedName>
    <alternativeName>
        <fullName evidence="6">Nucleoside triphosphate pyrophosphatase</fullName>
    </alternativeName>
    <alternativeName>
        <fullName evidence="6">Nucleotide pyrophosphatase</fullName>
        <shortName evidence="6">Nucleotide PPase</shortName>
    </alternativeName>
</protein>
<dbReference type="Proteomes" id="UP000304148">
    <property type="component" value="Chromosome"/>
</dbReference>
<dbReference type="GO" id="GO:0009117">
    <property type="term" value="P:nucleotide metabolic process"/>
    <property type="evidence" value="ECO:0007669"/>
    <property type="project" value="UniProtKB-KW"/>
</dbReference>
<comment type="catalytic activity">
    <reaction evidence="6">
        <text>UTP + H2O = UMP + diphosphate + H(+)</text>
        <dbReference type="Rhea" id="RHEA:29395"/>
        <dbReference type="ChEBI" id="CHEBI:15377"/>
        <dbReference type="ChEBI" id="CHEBI:15378"/>
        <dbReference type="ChEBI" id="CHEBI:33019"/>
        <dbReference type="ChEBI" id="CHEBI:46398"/>
        <dbReference type="ChEBI" id="CHEBI:57865"/>
        <dbReference type="EC" id="3.6.1.9"/>
    </reaction>
</comment>
<dbReference type="InterPro" id="IPR003697">
    <property type="entry name" value="Maf-like"/>
</dbReference>
<evidence type="ECO:0000256" key="4">
    <source>
        <dbReference type="ARBA" id="ARBA00022801"/>
    </source>
</evidence>
<comment type="cofactor">
    <cofactor evidence="1 6">
        <name>a divalent metal cation</name>
        <dbReference type="ChEBI" id="CHEBI:60240"/>
    </cofactor>
</comment>
<dbReference type="FunFam" id="3.90.950.10:FF:000005">
    <property type="entry name" value="7-methyl-GTP pyrophosphatase"/>
    <property type="match status" value="1"/>
</dbReference>
<feature type="site" description="Important for substrate specificity" evidence="6">
    <location>
        <position position="81"/>
    </location>
</feature>
<dbReference type="SUPFAM" id="SSF52972">
    <property type="entry name" value="ITPase-like"/>
    <property type="match status" value="1"/>
</dbReference>
<evidence type="ECO:0000256" key="3">
    <source>
        <dbReference type="ARBA" id="ARBA00022490"/>
    </source>
</evidence>
<evidence type="ECO:0000256" key="2">
    <source>
        <dbReference type="ARBA" id="ARBA00004496"/>
    </source>
</evidence>
<evidence type="ECO:0000256" key="1">
    <source>
        <dbReference type="ARBA" id="ARBA00001968"/>
    </source>
</evidence>
<feature type="site" description="Important for substrate specificity" evidence="6">
    <location>
        <position position="165"/>
    </location>
</feature>
<keyword evidence="7" id="KW-0238">DNA-binding</keyword>
<comment type="similarity">
    <text evidence="6">Belongs to the Maf family. YhdE subfamily.</text>
</comment>
<sequence length="202" mass="21810">MSISKFERPTIVMASSSPRRQELVRSLGLPYVVHPSDADETVDPNMDPVCIVETLALRKAQAVADVRKAAGEHGIVIGSDTIVVLDGEVLGKPMNEEDAVRMLTRLQGRSHKVYTGVAMIDAADEHTEVAHGVTTVHMKPWTDEQIHRYVATGEPMDKAGAYGIQGIGSTLVTQIEGCYFNVVGLPLSLVSDMLASYGIIIP</sequence>
<comment type="function">
    <text evidence="6">Nucleoside triphosphate pyrophosphatase that hydrolyzes dTTP and UTP. May have a dual role in cell division arrest and in preventing the incorporation of modified nucleotides into cellular nucleic acids.</text>
</comment>
<feature type="site" description="Important for substrate specificity" evidence="6">
    <location>
        <position position="19"/>
    </location>
</feature>
<keyword evidence="3 6" id="KW-0963">Cytoplasm</keyword>
<proteinExistence type="inferred from homology"/>
<comment type="caution">
    <text evidence="6">Lacks conserved residue(s) required for the propagation of feature annotation.</text>
</comment>
<name>A0A383R5J6_PAEAL</name>
<dbReference type="Gene3D" id="3.90.950.10">
    <property type="match status" value="1"/>
</dbReference>
<dbReference type="Pfam" id="PF02545">
    <property type="entry name" value="Maf"/>
    <property type="match status" value="1"/>
</dbReference>
<dbReference type="GO" id="GO:0036218">
    <property type="term" value="F:dTTP diphosphatase activity"/>
    <property type="evidence" value="ECO:0007669"/>
    <property type="project" value="RHEA"/>
</dbReference>
<dbReference type="PANTHER" id="PTHR43213">
    <property type="entry name" value="BIFUNCTIONAL DTTP/UTP PYROPHOSPHATASE/METHYLTRANSFERASE PROTEIN-RELATED"/>
    <property type="match status" value="1"/>
</dbReference>
<dbReference type="PIRSF" id="PIRSF006305">
    <property type="entry name" value="Maf"/>
    <property type="match status" value="1"/>
</dbReference>
<accession>A0A383R5J6</accession>
<organism evidence="7 8">
    <name type="scientific">Paenibacillus alvei</name>
    <name type="common">Bacillus alvei</name>
    <dbReference type="NCBI Taxonomy" id="44250"/>
    <lineage>
        <taxon>Bacteria</taxon>
        <taxon>Bacillati</taxon>
        <taxon>Bacillota</taxon>
        <taxon>Bacilli</taxon>
        <taxon>Bacillales</taxon>
        <taxon>Paenibacillaceae</taxon>
        <taxon>Paenibacillus</taxon>
    </lineage>
</organism>
<dbReference type="CDD" id="cd00555">
    <property type="entry name" value="Maf"/>
    <property type="match status" value="1"/>
</dbReference>
<dbReference type="EC" id="3.6.1.9" evidence="6"/>